<sequence>MRATRRSSLRSRFCRRAKSKERQTEHTLNRSKSRSEKPTKSQAQISPPSSPEPRPQSKKKKKEDKTPIEHAKTRPQDRRQFGPFRYLTAPPLLPFFTSSSRTIAIGPEVISLPFPPHAWLGHVAPQCCSVAAAPRGAAESVDFRVTHHHPSEDSASLIGLPA</sequence>
<feature type="compositionally biased region" description="Basic residues" evidence="1">
    <location>
        <begin position="1"/>
        <end position="19"/>
    </location>
</feature>
<dbReference type="EMBL" id="ML119052">
    <property type="protein sequence ID" value="ROT40857.1"/>
    <property type="molecule type" value="Genomic_DNA"/>
</dbReference>
<evidence type="ECO:0000313" key="3">
    <source>
        <dbReference type="Proteomes" id="UP000272025"/>
    </source>
</evidence>
<dbReference type="Proteomes" id="UP000272025">
    <property type="component" value="Unassembled WGS sequence"/>
</dbReference>
<dbReference type="GeneID" id="39574974"/>
<evidence type="ECO:0000256" key="1">
    <source>
        <dbReference type="SAM" id="MobiDB-lite"/>
    </source>
</evidence>
<dbReference type="AlphaFoldDB" id="A0A3N2Q281"/>
<gene>
    <name evidence="2" type="ORF">SODALDRAFT_106162</name>
</gene>
<feature type="region of interest" description="Disordered" evidence="1">
    <location>
        <begin position="1"/>
        <end position="82"/>
    </location>
</feature>
<feature type="compositionally biased region" description="Basic and acidic residues" evidence="1">
    <location>
        <begin position="20"/>
        <end position="39"/>
    </location>
</feature>
<protein>
    <submittedName>
        <fullName evidence="2">Uncharacterized protein</fullName>
    </submittedName>
</protein>
<proteinExistence type="predicted"/>
<reference evidence="2 3" key="1">
    <citation type="journal article" date="2018" name="Mol. Ecol.">
        <title>The obligate alkalophilic soda-lake fungus Sodiomyces alkalinus has shifted to a protein diet.</title>
        <authorList>
            <person name="Grum-Grzhimaylo A.A."/>
            <person name="Falkoski D.L."/>
            <person name="van den Heuvel J."/>
            <person name="Valero-Jimenez C.A."/>
            <person name="Min B."/>
            <person name="Choi I.G."/>
            <person name="Lipzen A."/>
            <person name="Daum C.G."/>
            <person name="Aanen D.K."/>
            <person name="Tsang A."/>
            <person name="Henrissat B."/>
            <person name="Bilanenko E.N."/>
            <person name="de Vries R.P."/>
            <person name="van Kan J.A.L."/>
            <person name="Grigoriev I.V."/>
            <person name="Debets A.J.M."/>
        </authorList>
    </citation>
    <scope>NUCLEOTIDE SEQUENCE [LARGE SCALE GENOMIC DNA]</scope>
    <source>
        <strain evidence="2 3">F11</strain>
    </source>
</reference>
<name>A0A3N2Q281_SODAK</name>
<keyword evidence="3" id="KW-1185">Reference proteome</keyword>
<evidence type="ECO:0000313" key="2">
    <source>
        <dbReference type="EMBL" id="ROT40857.1"/>
    </source>
</evidence>
<feature type="compositionally biased region" description="Basic and acidic residues" evidence="1">
    <location>
        <begin position="63"/>
        <end position="80"/>
    </location>
</feature>
<accession>A0A3N2Q281</accession>
<organism evidence="2 3">
    <name type="scientific">Sodiomyces alkalinus (strain CBS 110278 / VKM F-3762 / F11)</name>
    <name type="common">Alkaliphilic filamentous fungus</name>
    <dbReference type="NCBI Taxonomy" id="1314773"/>
    <lineage>
        <taxon>Eukaryota</taxon>
        <taxon>Fungi</taxon>
        <taxon>Dikarya</taxon>
        <taxon>Ascomycota</taxon>
        <taxon>Pezizomycotina</taxon>
        <taxon>Sordariomycetes</taxon>
        <taxon>Hypocreomycetidae</taxon>
        <taxon>Glomerellales</taxon>
        <taxon>Plectosphaerellaceae</taxon>
        <taxon>Sodiomyces</taxon>
    </lineage>
</organism>
<dbReference type="RefSeq" id="XP_028468663.1">
    <property type="nucleotide sequence ID" value="XM_028606496.1"/>
</dbReference>